<proteinExistence type="predicted"/>
<dbReference type="EMBL" id="GBRH01249051">
    <property type="protein sequence ID" value="JAD48844.1"/>
    <property type="molecule type" value="Transcribed_RNA"/>
</dbReference>
<organism evidence="1">
    <name type="scientific">Arundo donax</name>
    <name type="common">Giant reed</name>
    <name type="synonym">Donax arundinaceus</name>
    <dbReference type="NCBI Taxonomy" id="35708"/>
    <lineage>
        <taxon>Eukaryota</taxon>
        <taxon>Viridiplantae</taxon>
        <taxon>Streptophyta</taxon>
        <taxon>Embryophyta</taxon>
        <taxon>Tracheophyta</taxon>
        <taxon>Spermatophyta</taxon>
        <taxon>Magnoliopsida</taxon>
        <taxon>Liliopsida</taxon>
        <taxon>Poales</taxon>
        <taxon>Poaceae</taxon>
        <taxon>PACMAD clade</taxon>
        <taxon>Arundinoideae</taxon>
        <taxon>Arundineae</taxon>
        <taxon>Arundo</taxon>
    </lineage>
</organism>
<name>A0A0A9AAW7_ARUDO</name>
<evidence type="ECO:0000313" key="1">
    <source>
        <dbReference type="EMBL" id="JAD48844.1"/>
    </source>
</evidence>
<reference evidence="1" key="1">
    <citation type="submission" date="2014-09" db="EMBL/GenBank/DDBJ databases">
        <authorList>
            <person name="Magalhaes I.L.F."/>
            <person name="Oliveira U."/>
            <person name="Santos F.R."/>
            <person name="Vidigal T.H.D.A."/>
            <person name="Brescovit A.D."/>
            <person name="Santos A.J."/>
        </authorList>
    </citation>
    <scope>NUCLEOTIDE SEQUENCE</scope>
    <source>
        <tissue evidence="1">Shoot tissue taken approximately 20 cm above the soil surface</tissue>
    </source>
</reference>
<reference evidence="1" key="2">
    <citation type="journal article" date="2015" name="Data Brief">
        <title>Shoot transcriptome of the giant reed, Arundo donax.</title>
        <authorList>
            <person name="Barrero R.A."/>
            <person name="Guerrero F.D."/>
            <person name="Moolhuijzen P."/>
            <person name="Goolsby J.A."/>
            <person name="Tidwell J."/>
            <person name="Bellgard S.E."/>
            <person name="Bellgard M.I."/>
        </authorList>
    </citation>
    <scope>NUCLEOTIDE SEQUENCE</scope>
    <source>
        <tissue evidence="1">Shoot tissue taken approximately 20 cm above the soil surface</tissue>
    </source>
</reference>
<accession>A0A0A9AAW7</accession>
<protein>
    <submittedName>
        <fullName evidence="1">Uncharacterized protein</fullName>
    </submittedName>
</protein>
<sequence>MSQWTNLPGRMRFQLANVTCSSATELVALQLNKFNHSRLNFSSL</sequence>
<dbReference type="AlphaFoldDB" id="A0A0A9AAW7"/>